<sequence length="328" mass="36085">MAGATGTGYHNALLSICDDIKDDDSNSNNNNNNNMNGSVTGKDSLPSSASLTREPRLLSPEIDCDMLESEDGSSPTSRHFLSGKLSGPPCEFGLPSLPESPTGVHPSRVRAAELAENRSIIEVARALNRRTLSWDEIPLWMRDNIFIRTGYRIPTASYFGCIHSLTYLHNESGNVWSHLLGSLTFVFLLFATYLYVFPDIKTLAWSDVTVTCIFLVGAVTCMMFSACFHLFSCHSEDVQLAWNRCDYLGIVLLIVGSCIPTIYYAFHCNNLVRLFHISVITLLGVGTAIMTVNPAFSASEWRVTRAATFFGLGFSGIIPLFHSLVSFG</sequence>
<evidence type="ECO:0000313" key="1">
    <source>
        <dbReference type="EMBL" id="KAJ1673373.1"/>
    </source>
</evidence>
<dbReference type="Proteomes" id="UP001145114">
    <property type="component" value="Unassembled WGS sequence"/>
</dbReference>
<proteinExistence type="predicted"/>
<gene>
    <name evidence="1" type="ORF">EV182_005365</name>
</gene>
<name>A0ACC1HE37_9FUNG</name>
<reference evidence="1" key="1">
    <citation type="submission" date="2022-06" db="EMBL/GenBank/DDBJ databases">
        <title>Phylogenomic reconstructions and comparative analyses of Kickxellomycotina fungi.</title>
        <authorList>
            <person name="Reynolds N.K."/>
            <person name="Stajich J.E."/>
            <person name="Barry K."/>
            <person name="Grigoriev I.V."/>
            <person name="Crous P."/>
            <person name="Smith M.E."/>
        </authorList>
    </citation>
    <scope>NUCLEOTIDE SEQUENCE</scope>
    <source>
        <strain evidence="1">RSA 2271</strain>
    </source>
</reference>
<dbReference type="EMBL" id="JAMZIH010007028">
    <property type="protein sequence ID" value="KAJ1673373.1"/>
    <property type="molecule type" value="Genomic_DNA"/>
</dbReference>
<feature type="non-terminal residue" evidence="1">
    <location>
        <position position="328"/>
    </location>
</feature>
<evidence type="ECO:0000313" key="2">
    <source>
        <dbReference type="Proteomes" id="UP001145114"/>
    </source>
</evidence>
<organism evidence="1 2">
    <name type="scientific">Spiromyces aspiralis</name>
    <dbReference type="NCBI Taxonomy" id="68401"/>
    <lineage>
        <taxon>Eukaryota</taxon>
        <taxon>Fungi</taxon>
        <taxon>Fungi incertae sedis</taxon>
        <taxon>Zoopagomycota</taxon>
        <taxon>Kickxellomycotina</taxon>
        <taxon>Kickxellomycetes</taxon>
        <taxon>Kickxellales</taxon>
        <taxon>Kickxellaceae</taxon>
        <taxon>Spiromyces</taxon>
    </lineage>
</organism>
<keyword evidence="2" id="KW-1185">Reference proteome</keyword>
<accession>A0ACC1HE37</accession>
<protein>
    <submittedName>
        <fullName evidence="1">Uncharacterized protein</fullName>
    </submittedName>
</protein>
<comment type="caution">
    <text evidence="1">The sequence shown here is derived from an EMBL/GenBank/DDBJ whole genome shotgun (WGS) entry which is preliminary data.</text>
</comment>